<reference evidence="3 4" key="1">
    <citation type="submission" date="2024-09" db="EMBL/GenBank/DDBJ databases">
        <title>Itraconazole resistance in Madurella fahalii resulting from another homologue of gene encoding cytochrome P450 14-alpha sterol demethylase (CYP51).</title>
        <authorList>
            <person name="Yoshioka I."/>
            <person name="Fahal A.H."/>
            <person name="Kaneko S."/>
            <person name="Yaguchi T."/>
        </authorList>
    </citation>
    <scope>NUCLEOTIDE SEQUENCE [LARGE SCALE GENOMIC DNA]</scope>
    <source>
        <strain evidence="3 4">IFM 68171</strain>
    </source>
</reference>
<feature type="coiled-coil region" evidence="1">
    <location>
        <begin position="123"/>
        <end position="169"/>
    </location>
</feature>
<gene>
    <name evidence="3" type="ORF">MFIFM68171_03186</name>
</gene>
<evidence type="ECO:0000256" key="2">
    <source>
        <dbReference type="SAM" id="MobiDB-lite"/>
    </source>
</evidence>
<organism evidence="3 4">
    <name type="scientific">Madurella fahalii</name>
    <dbReference type="NCBI Taxonomy" id="1157608"/>
    <lineage>
        <taxon>Eukaryota</taxon>
        <taxon>Fungi</taxon>
        <taxon>Dikarya</taxon>
        <taxon>Ascomycota</taxon>
        <taxon>Pezizomycotina</taxon>
        <taxon>Sordariomycetes</taxon>
        <taxon>Sordariomycetidae</taxon>
        <taxon>Sordariales</taxon>
        <taxon>Sordariales incertae sedis</taxon>
        <taxon>Madurella</taxon>
    </lineage>
</organism>
<feature type="compositionally biased region" description="Acidic residues" evidence="2">
    <location>
        <begin position="186"/>
        <end position="197"/>
    </location>
</feature>
<comment type="caution">
    <text evidence="3">The sequence shown here is derived from an EMBL/GenBank/DDBJ whole genome shotgun (WGS) entry which is preliminary data.</text>
</comment>
<feature type="compositionally biased region" description="Gly residues" evidence="2">
    <location>
        <begin position="291"/>
        <end position="302"/>
    </location>
</feature>
<dbReference type="RefSeq" id="XP_070914708.1">
    <property type="nucleotide sequence ID" value="XM_071058607.1"/>
</dbReference>
<name>A0ABQ0G5E3_9PEZI</name>
<proteinExistence type="predicted"/>
<evidence type="ECO:0000256" key="1">
    <source>
        <dbReference type="SAM" id="Coils"/>
    </source>
</evidence>
<feature type="region of interest" description="Disordered" evidence="2">
    <location>
        <begin position="29"/>
        <end position="82"/>
    </location>
</feature>
<feature type="compositionally biased region" description="Low complexity" evidence="2">
    <location>
        <begin position="45"/>
        <end position="82"/>
    </location>
</feature>
<feature type="compositionally biased region" description="Acidic residues" evidence="2">
    <location>
        <begin position="205"/>
        <end position="214"/>
    </location>
</feature>
<feature type="compositionally biased region" description="Acidic residues" evidence="2">
    <location>
        <begin position="222"/>
        <end position="248"/>
    </location>
</feature>
<keyword evidence="4" id="KW-1185">Reference proteome</keyword>
<sequence length="427" mass="46117">MFSVLPDLTPRDSHSLWYTSSRNPTASYPFSPLDSHALSTAEHGATANPAQPAAANNNNNNNPSATRPGASASRSPAQASASAIERSLLGRLRADELLADRRRAAVGNMGCAWLKPPGVSKTLFQLREERREAEEHAEAVRREMMAQELAEAEAEAAAQAAQAAQAAARGGQVGGEMDMMMAVEDEMEGDEEEEDDMMGAGGRDLDEDIPDADEGGFGYDGVSDEDDEEEIDQEEEEEVEDDEEEGSEDGGAHETSVLDNQRRVQNRELADRMANMRATEDRMRQMMARGGQQGSGNVGGDLYGAEEDIDEEDQAQILEEEDLVGGAYGEDEVEPGLDMDMEANLDDDIPEAESGGGYEHTDSEAELSSDDGGGHDLSYRRSSQILHHRSSLRRSGGPRSSLDISGFLSRDGSSFMGSSPHVGRRDQ</sequence>
<keyword evidence="1" id="KW-0175">Coiled coil</keyword>
<dbReference type="GeneID" id="98173930"/>
<accession>A0ABQ0G5E3</accession>
<dbReference type="Pfam" id="PF05841">
    <property type="entry name" value="Apc15p"/>
    <property type="match status" value="1"/>
</dbReference>
<feature type="region of interest" description="Disordered" evidence="2">
    <location>
        <begin position="186"/>
        <end position="427"/>
    </location>
</feature>
<evidence type="ECO:0000313" key="4">
    <source>
        <dbReference type="Proteomes" id="UP001628179"/>
    </source>
</evidence>
<dbReference type="Proteomes" id="UP001628179">
    <property type="component" value="Unassembled WGS sequence"/>
</dbReference>
<feature type="compositionally biased region" description="Basic and acidic residues" evidence="2">
    <location>
        <begin position="260"/>
        <end position="271"/>
    </location>
</feature>
<dbReference type="InterPro" id="IPR008402">
    <property type="entry name" value="APC_su15/mnd2"/>
</dbReference>
<protein>
    <submittedName>
        <fullName evidence="3">Uncharacterized protein</fullName>
    </submittedName>
</protein>
<feature type="compositionally biased region" description="Acidic residues" evidence="2">
    <location>
        <begin position="304"/>
        <end position="351"/>
    </location>
</feature>
<evidence type="ECO:0000313" key="3">
    <source>
        <dbReference type="EMBL" id="GAB1312976.1"/>
    </source>
</evidence>
<dbReference type="EMBL" id="BAAFSV010000002">
    <property type="protein sequence ID" value="GAB1312976.1"/>
    <property type="molecule type" value="Genomic_DNA"/>
</dbReference>